<accession>A0A1G7E7Q7</accession>
<evidence type="ECO:0000313" key="2">
    <source>
        <dbReference type="EMBL" id="SDE59722.1"/>
    </source>
</evidence>
<dbReference type="InterPro" id="IPR021308">
    <property type="entry name" value="GfcB"/>
</dbReference>
<reference evidence="3" key="1">
    <citation type="submission" date="2016-10" db="EMBL/GenBank/DDBJ databases">
        <authorList>
            <person name="Varghese N."/>
            <person name="Submissions S."/>
        </authorList>
    </citation>
    <scope>NUCLEOTIDE SEQUENCE [LARGE SCALE GENOMIC DNA]</scope>
    <source>
        <strain evidence="3">CGMCC 1.9108</strain>
    </source>
</reference>
<dbReference type="SUPFAM" id="SSF159270">
    <property type="entry name" value="YmcC-like"/>
    <property type="match status" value="1"/>
</dbReference>
<dbReference type="InterPro" id="IPR023373">
    <property type="entry name" value="YmcC_sf"/>
</dbReference>
<feature type="chain" id="PRO_5011562978" evidence="1">
    <location>
        <begin position="27"/>
        <end position="229"/>
    </location>
</feature>
<organism evidence="2 3">
    <name type="scientific">Ruegeria marina</name>
    <dbReference type="NCBI Taxonomy" id="639004"/>
    <lineage>
        <taxon>Bacteria</taxon>
        <taxon>Pseudomonadati</taxon>
        <taxon>Pseudomonadota</taxon>
        <taxon>Alphaproteobacteria</taxon>
        <taxon>Rhodobacterales</taxon>
        <taxon>Roseobacteraceae</taxon>
        <taxon>Ruegeria</taxon>
    </lineage>
</organism>
<evidence type="ECO:0000313" key="3">
    <source>
        <dbReference type="Proteomes" id="UP000199628"/>
    </source>
</evidence>
<gene>
    <name evidence="2" type="ORF">SAMN04488239_12422</name>
</gene>
<dbReference type="Proteomes" id="UP000199628">
    <property type="component" value="Unassembled WGS sequence"/>
</dbReference>
<feature type="signal peptide" evidence="1">
    <location>
        <begin position="1"/>
        <end position="26"/>
    </location>
</feature>
<protein>
    <submittedName>
        <fullName evidence="2">Group 4 capsule polysaccharide lipoprotein gfcB, YjbF</fullName>
    </submittedName>
</protein>
<name>A0A1G7E7Q7_9RHOB</name>
<dbReference type="Gene3D" id="2.40.360.10">
    <property type="entry name" value="YmcC-like"/>
    <property type="match status" value="1"/>
</dbReference>
<dbReference type="EMBL" id="FMZV01000024">
    <property type="protein sequence ID" value="SDE59722.1"/>
    <property type="molecule type" value="Genomic_DNA"/>
</dbReference>
<evidence type="ECO:0000256" key="1">
    <source>
        <dbReference type="SAM" id="SignalP"/>
    </source>
</evidence>
<dbReference type="Pfam" id="PF11102">
    <property type="entry name" value="YjbF"/>
    <property type="match status" value="1"/>
</dbReference>
<keyword evidence="3" id="KW-1185">Reference proteome</keyword>
<dbReference type="AlphaFoldDB" id="A0A1G7E7Q7"/>
<dbReference type="STRING" id="639004.SAMN04488239_12422"/>
<sequence>MGGVLGMKRLASFGLLLLLAACSSGTEEAPLQVQVLNNTAGLIRQRLGPPDAGLPPVTRAQLDALEGAALEVTVEARDAAAYLYVNAERDDGAAGQVTVWRTGDNSTIALRNGVLVATRGLGGDVLSSEVRVGGGPGPSGGGAHVMLIRGGDEEAQRMALVCELADLGTETIEIVERRYPTRHLQQTCSGSGGEAINDYWVDERAGLVRQSRQWAGPYLGYLRLRQLAP</sequence>
<keyword evidence="1" id="KW-0732">Signal</keyword>
<dbReference type="OrthoDB" id="6237231at2"/>
<proteinExistence type="predicted"/>
<keyword evidence="2" id="KW-0449">Lipoprotein</keyword>